<gene>
    <name evidence="2" type="ORF">PV09_07915</name>
</gene>
<dbReference type="Pfam" id="PF11915">
    <property type="entry name" value="DUF3433"/>
    <property type="match status" value="1"/>
</dbReference>
<dbReference type="RefSeq" id="XP_016210430.1">
    <property type="nucleotide sequence ID" value="XM_016361748.1"/>
</dbReference>
<dbReference type="InterPro" id="IPR021840">
    <property type="entry name" value="DUF3433"/>
</dbReference>
<evidence type="ECO:0000313" key="2">
    <source>
        <dbReference type="EMBL" id="KIW00561.1"/>
    </source>
</evidence>
<keyword evidence="1" id="KW-0472">Membrane</keyword>
<dbReference type="InParanoid" id="A0A0D1XEG4"/>
<dbReference type="OrthoDB" id="3522351at2759"/>
<accession>A0A0D1XEG4</accession>
<dbReference type="EMBL" id="KN847562">
    <property type="protein sequence ID" value="KIW00561.1"/>
    <property type="molecule type" value="Genomic_DNA"/>
</dbReference>
<organism evidence="2 3">
    <name type="scientific">Verruconis gallopava</name>
    <dbReference type="NCBI Taxonomy" id="253628"/>
    <lineage>
        <taxon>Eukaryota</taxon>
        <taxon>Fungi</taxon>
        <taxon>Dikarya</taxon>
        <taxon>Ascomycota</taxon>
        <taxon>Pezizomycotina</taxon>
        <taxon>Dothideomycetes</taxon>
        <taxon>Pleosporomycetidae</taxon>
        <taxon>Venturiales</taxon>
        <taxon>Sympoventuriaceae</taxon>
        <taxon>Verruconis</taxon>
    </lineage>
</organism>
<dbReference type="PANTHER" id="PTHR37544">
    <property type="entry name" value="SPRAY-RELATED"/>
    <property type="match status" value="1"/>
</dbReference>
<dbReference type="Proteomes" id="UP000053259">
    <property type="component" value="Unassembled WGS sequence"/>
</dbReference>
<protein>
    <submittedName>
        <fullName evidence="2">Uncharacterized protein</fullName>
    </submittedName>
</protein>
<feature type="transmembrane region" description="Helical" evidence="1">
    <location>
        <begin position="423"/>
        <end position="443"/>
    </location>
</feature>
<feature type="transmembrane region" description="Helical" evidence="1">
    <location>
        <begin position="126"/>
        <end position="155"/>
    </location>
</feature>
<evidence type="ECO:0000256" key="1">
    <source>
        <dbReference type="SAM" id="Phobius"/>
    </source>
</evidence>
<dbReference type="STRING" id="253628.A0A0D1XEG4"/>
<dbReference type="PANTHER" id="PTHR37544:SF3">
    <property type="entry name" value="SPRAY"/>
    <property type="match status" value="1"/>
</dbReference>
<dbReference type="HOGENOM" id="CLU_019838_0_0_1"/>
<sequence length="578" mass="63514">MARPTTWKSSLLKKRTLIPMVLLEVGIIVTILVLERLSASHNGITSVRSVPSIPILNFSITNISWSYGLLWTALPAFLMTLYRMAWDAVVNATADRQPFLELSHTEAEASNMRKTVMLDYRNYPSWYSWAIAFSRGHCIIGMAMLLSIVLSVAVVPLTSHLLAASSTFISAPINLTSSNSFDDQAVNAQTDLQAAINIAGAVSVFDATPPPWSTDQYAFDPFNTSDVAKVGNITANVTAYSALLDCRVLTGSDISVTSSDGTVTVQGIDRDCSMPSQNLITSTNESIYMLSWSTVQCDAAAHYSRFGIIAASASNTSANQLAHFTVLSCIPSYWTTQGQLTVEHTSSGSPAFAGFSANESSAQEIRPFFYKVLENSLSTYKSFDVSNTFQTDAWGRLVYQLASRMNSSDPLDSTNVKNSMETLWSSFFASLASTYLFPSTGTSRQFGGIFTEQVTRLFVVPPVAWTIAAVLCLVLICNIFLITYSRKREFVLKEEPRGLLGSAVLLQDSDLFNILTQLRGQPPAPIPVRRTLERTYKLDAIRCWYDRESNRIRVSGFPFTQNSDASTPLQTPPRNADA</sequence>
<keyword evidence="3" id="KW-1185">Reference proteome</keyword>
<proteinExistence type="predicted"/>
<feature type="transmembrane region" description="Helical" evidence="1">
    <location>
        <begin position="463"/>
        <end position="484"/>
    </location>
</feature>
<reference evidence="2 3" key="1">
    <citation type="submission" date="2015-01" db="EMBL/GenBank/DDBJ databases">
        <title>The Genome Sequence of Ochroconis gallopava CBS43764.</title>
        <authorList>
            <consortium name="The Broad Institute Genomics Platform"/>
            <person name="Cuomo C."/>
            <person name="de Hoog S."/>
            <person name="Gorbushina A."/>
            <person name="Stielow B."/>
            <person name="Teixiera M."/>
            <person name="Abouelleil A."/>
            <person name="Chapman S.B."/>
            <person name="Priest M."/>
            <person name="Young S.K."/>
            <person name="Wortman J."/>
            <person name="Nusbaum C."/>
            <person name="Birren B."/>
        </authorList>
    </citation>
    <scope>NUCLEOTIDE SEQUENCE [LARGE SCALE GENOMIC DNA]</scope>
    <source>
        <strain evidence="2 3">CBS 43764</strain>
    </source>
</reference>
<feature type="transmembrane region" description="Helical" evidence="1">
    <location>
        <begin position="55"/>
        <end position="78"/>
    </location>
</feature>
<name>A0A0D1XEG4_9PEZI</name>
<keyword evidence="1" id="KW-1133">Transmembrane helix</keyword>
<dbReference type="GeneID" id="27315888"/>
<dbReference type="VEuPathDB" id="FungiDB:PV09_07915"/>
<evidence type="ECO:0000313" key="3">
    <source>
        <dbReference type="Proteomes" id="UP000053259"/>
    </source>
</evidence>
<keyword evidence="1" id="KW-0812">Transmembrane</keyword>
<feature type="transmembrane region" description="Helical" evidence="1">
    <location>
        <begin position="16"/>
        <end position="34"/>
    </location>
</feature>
<dbReference type="AlphaFoldDB" id="A0A0D1XEG4"/>